<sequence length="106" mass="12308">MSEAFEVVDQELLEDIIKGEHQERPQDVDKDVGKDKKPGRIPKKDELNKMLITAIVRRLKKLYLSVPKSEDRILIEEILDDLAQLMVLNGIAVELLYPRTKQKEKK</sequence>
<dbReference type="Proteomes" id="UP000070587">
    <property type="component" value="Chromosome"/>
</dbReference>
<dbReference type="PATRIC" id="fig|1609559.3.peg.520"/>
<protein>
    <submittedName>
        <fullName evidence="2">Uncharacterized protein</fullName>
    </submittedName>
</protein>
<evidence type="ECO:0000313" key="2">
    <source>
        <dbReference type="EMBL" id="AMM53491.1"/>
    </source>
</evidence>
<feature type="region of interest" description="Disordered" evidence="1">
    <location>
        <begin position="19"/>
        <end position="43"/>
    </location>
</feature>
<accession>A0A127B7Y4</accession>
<dbReference type="EMBL" id="CP010835">
    <property type="protein sequence ID" value="AMM53491.1"/>
    <property type="molecule type" value="Genomic_DNA"/>
</dbReference>
<organism evidence="2 3">
    <name type="scientific">Pyrococcus kukulkanii</name>
    <dbReference type="NCBI Taxonomy" id="1609559"/>
    <lineage>
        <taxon>Archaea</taxon>
        <taxon>Methanobacteriati</taxon>
        <taxon>Methanobacteriota</taxon>
        <taxon>Thermococci</taxon>
        <taxon>Thermococcales</taxon>
        <taxon>Thermococcaceae</taxon>
        <taxon>Pyrococcus</taxon>
    </lineage>
</organism>
<gene>
    <name evidence="2" type="ORF">TQ32_02550</name>
</gene>
<reference evidence="3" key="1">
    <citation type="submission" date="2015-02" db="EMBL/GenBank/DDBJ databases">
        <title>Pyrococcus kukulkanii sp. nov., a novel hyperthermophilic archaeon isolated from a deep-sea hydrothermal vent at the Guaymas Basin.</title>
        <authorList>
            <person name="Oger P.M."/>
            <person name="Callac N."/>
            <person name="Jebbar M."/>
            <person name="Godfroy A."/>
        </authorList>
    </citation>
    <scope>NUCLEOTIDE SEQUENCE [LARGE SCALE GENOMIC DNA]</scope>
    <source>
        <strain evidence="3">NCB100</strain>
    </source>
</reference>
<name>A0A127B7Y4_9EURY</name>
<dbReference type="AlphaFoldDB" id="A0A127B7Y4"/>
<proteinExistence type="predicted"/>
<dbReference type="GeneID" id="28490678"/>
<evidence type="ECO:0000313" key="3">
    <source>
        <dbReference type="Proteomes" id="UP000070587"/>
    </source>
</evidence>
<dbReference type="STRING" id="1609559.TQ32_02550"/>
<dbReference type="KEGG" id="pyc:TQ32_02550"/>
<evidence type="ECO:0000256" key="1">
    <source>
        <dbReference type="SAM" id="MobiDB-lite"/>
    </source>
</evidence>
<dbReference type="RefSeq" id="WP_068320702.1">
    <property type="nucleotide sequence ID" value="NZ_CP010835.1"/>
</dbReference>
<dbReference type="OrthoDB" id="102516at2157"/>
<reference evidence="2 3" key="2">
    <citation type="journal article" date="2016" name="Int. J. Syst. Evol. Microbiol.">
        <title>Pyrococcus kukulkanii sp. nov., a hyperthermophilic, piezophilic archaeon isolated from a deep-sea hydrothermal vent.</title>
        <authorList>
            <person name="Callac N."/>
            <person name="Oger P."/>
            <person name="Lesongeur F."/>
            <person name="Rattray J.E."/>
            <person name="Vannier P."/>
            <person name="Michoud G."/>
            <person name="Beauverger M."/>
            <person name="Gayet N."/>
            <person name="Rouxel O."/>
            <person name="Jebbar M."/>
            <person name="Godfroy A."/>
        </authorList>
    </citation>
    <scope>NUCLEOTIDE SEQUENCE [LARGE SCALE GENOMIC DNA]</scope>
    <source>
        <strain evidence="2 3">NCB100</strain>
    </source>
</reference>